<dbReference type="Proteomes" id="UP000326757">
    <property type="component" value="Unassembled WGS sequence"/>
</dbReference>
<evidence type="ECO:0000259" key="2">
    <source>
        <dbReference type="Pfam" id="PF01738"/>
    </source>
</evidence>
<feature type="chain" id="PRO_5025068995" description="Dienelactone hydrolase domain-containing protein" evidence="1">
    <location>
        <begin position="30"/>
        <end position="344"/>
    </location>
</feature>
<dbReference type="OrthoDB" id="2147163at2759"/>
<dbReference type="InterPro" id="IPR029058">
    <property type="entry name" value="AB_hydrolase_fold"/>
</dbReference>
<gene>
    <name evidence="3" type="ORF">EYC80_006906</name>
</gene>
<dbReference type="GO" id="GO:0016787">
    <property type="term" value="F:hydrolase activity"/>
    <property type="evidence" value="ECO:0007669"/>
    <property type="project" value="InterPro"/>
</dbReference>
<name>A0A5N6JZK2_MONLA</name>
<accession>A0A5N6JZK2</accession>
<comment type="caution">
    <text evidence="3">The sequence shown here is derived from an EMBL/GenBank/DDBJ whole genome shotgun (WGS) entry which is preliminary data.</text>
</comment>
<reference evidence="3 4" key="1">
    <citation type="submission" date="2019-06" db="EMBL/GenBank/DDBJ databases">
        <title>Genome Sequence of the Brown Rot Fungal Pathogen Monilinia laxa.</title>
        <authorList>
            <person name="De Miccolis Angelini R.M."/>
            <person name="Landi L."/>
            <person name="Abate D."/>
            <person name="Pollastro S."/>
            <person name="Romanazzi G."/>
            <person name="Faretra F."/>
        </authorList>
    </citation>
    <scope>NUCLEOTIDE SEQUENCE [LARGE SCALE GENOMIC DNA]</scope>
    <source>
        <strain evidence="3 4">Mlax316</strain>
    </source>
</reference>
<evidence type="ECO:0000313" key="4">
    <source>
        <dbReference type="Proteomes" id="UP000326757"/>
    </source>
</evidence>
<proteinExistence type="predicted"/>
<feature type="domain" description="Dienelactone hydrolase" evidence="2">
    <location>
        <begin position="116"/>
        <end position="333"/>
    </location>
</feature>
<evidence type="ECO:0000256" key="1">
    <source>
        <dbReference type="SAM" id="SignalP"/>
    </source>
</evidence>
<dbReference type="Gene3D" id="3.40.50.1820">
    <property type="entry name" value="alpha/beta hydrolase"/>
    <property type="match status" value="1"/>
</dbReference>
<keyword evidence="1" id="KW-0732">Signal</keyword>
<organism evidence="3 4">
    <name type="scientific">Monilinia laxa</name>
    <name type="common">Brown rot fungus</name>
    <name type="synonym">Sclerotinia laxa</name>
    <dbReference type="NCBI Taxonomy" id="61186"/>
    <lineage>
        <taxon>Eukaryota</taxon>
        <taxon>Fungi</taxon>
        <taxon>Dikarya</taxon>
        <taxon>Ascomycota</taxon>
        <taxon>Pezizomycotina</taxon>
        <taxon>Leotiomycetes</taxon>
        <taxon>Helotiales</taxon>
        <taxon>Sclerotiniaceae</taxon>
        <taxon>Monilinia</taxon>
    </lineage>
</organism>
<feature type="signal peptide" evidence="1">
    <location>
        <begin position="1"/>
        <end position="29"/>
    </location>
</feature>
<sequence>MFCTRGFCTIRSGLAQGLIVLRIIDVTVTIHCPASTPLCLKSPTHPTFAYLIFFSTLHLQEFKITKILAFNNFPSFQILTTMEAQHGHSAACCNIPPIVSKGYENKGNYETIGGLKTYVTGPADATKAIFLIYDIFGYYPQTLQGADILANADEHNKYLVFIPDLFEGNPADISWYPPDNEDKQKKLGNFFQTTGAPPKAAGRVPELVKAIGEKYTAIEKWGVLGFCWGGKIVSLTTSAPTNPFAVAAEVHPAMVDSKDALNIKIPLIFIASKDEDAEEVKKFEANLTGEKYVETFKDQIHGFMAARSNLEDERVKSEYERGYKTLIDFFGKHFKVNNSGTSRL</sequence>
<dbReference type="SUPFAM" id="SSF53474">
    <property type="entry name" value="alpha/beta-Hydrolases"/>
    <property type="match status" value="1"/>
</dbReference>
<keyword evidence="4" id="KW-1185">Reference proteome</keyword>
<dbReference type="PANTHER" id="PTHR47668:SF1">
    <property type="entry name" value="DIENELACTONE HYDROLASE DOMAIN-CONTAINING PROTEIN-RELATED"/>
    <property type="match status" value="1"/>
</dbReference>
<evidence type="ECO:0000313" key="3">
    <source>
        <dbReference type="EMBL" id="KAB8294953.1"/>
    </source>
</evidence>
<dbReference type="PANTHER" id="PTHR47668">
    <property type="entry name" value="DIENELACTONE HYDROLASE FAMILY PROTEIN (AFU_ORTHOLOGUE AFUA_6G01940)"/>
    <property type="match status" value="1"/>
</dbReference>
<dbReference type="AlphaFoldDB" id="A0A5N6JZK2"/>
<dbReference type="EMBL" id="VIGI01000010">
    <property type="protein sequence ID" value="KAB8294953.1"/>
    <property type="molecule type" value="Genomic_DNA"/>
</dbReference>
<protein>
    <recommendedName>
        <fullName evidence="2">Dienelactone hydrolase domain-containing protein</fullName>
    </recommendedName>
</protein>
<dbReference type="InterPro" id="IPR002925">
    <property type="entry name" value="Dienelactn_hydro"/>
</dbReference>
<dbReference type="Pfam" id="PF01738">
    <property type="entry name" value="DLH"/>
    <property type="match status" value="1"/>
</dbReference>